<comment type="caution">
    <text evidence="1">The sequence shown here is derived from an EMBL/GenBank/DDBJ whole genome shotgun (WGS) entry which is preliminary data.</text>
</comment>
<reference evidence="1 2" key="1">
    <citation type="submission" date="2016-10" db="EMBL/GenBank/DDBJ databases">
        <authorList>
            <person name="Varghese N."/>
            <person name="Submissions S."/>
        </authorList>
    </citation>
    <scope>NUCLEOTIDE SEQUENCE [LARGE SCALE GENOMIC DNA]</scope>
    <source>
        <strain evidence="1 2">IAM 15147</strain>
    </source>
</reference>
<evidence type="ECO:0000313" key="2">
    <source>
        <dbReference type="Proteomes" id="UP000198506"/>
    </source>
</evidence>
<proteinExistence type="predicted"/>
<sequence>MKRFQQLPTHLLVTLGGDDDIIMSSIMGDDDIIM</sequence>
<dbReference type="Proteomes" id="UP000198506">
    <property type="component" value="Unassembled WGS sequence"/>
</dbReference>
<organism evidence="1 2">
    <name type="scientific">Agrococcus baldri</name>
    <dbReference type="NCBI Taxonomy" id="153730"/>
    <lineage>
        <taxon>Bacteria</taxon>
        <taxon>Bacillati</taxon>
        <taxon>Actinomycetota</taxon>
        <taxon>Actinomycetes</taxon>
        <taxon>Micrococcales</taxon>
        <taxon>Microbacteriaceae</taxon>
        <taxon>Agrococcus</taxon>
    </lineage>
</organism>
<keyword evidence="2" id="KW-1185">Reference proteome</keyword>
<dbReference type="AlphaFoldDB" id="A0AA94HLM0"/>
<evidence type="ECO:0000313" key="1">
    <source>
        <dbReference type="EMBL" id="SFS07815.1"/>
    </source>
</evidence>
<accession>A0AA94HLM0</accession>
<dbReference type="EMBL" id="FOZN01000002">
    <property type="protein sequence ID" value="SFS07815.1"/>
    <property type="molecule type" value="Genomic_DNA"/>
</dbReference>
<name>A0AA94HLM0_9MICO</name>
<protein>
    <submittedName>
        <fullName evidence="1">Uncharacterized protein</fullName>
    </submittedName>
</protein>
<gene>
    <name evidence="1" type="ORF">SAMN04487783_1011</name>
</gene>